<protein>
    <submittedName>
        <fullName evidence="1">Uncharacterized protein</fullName>
    </submittedName>
</protein>
<sequence length="487" mass="56765">MDKERKAYKSPKWIATQKAYFNKDLRYGLNSDTENLLYSVADRTTIRKNYDQMEEAFSCILANLLHADAIDAPIVYSRSSNDYVIERKRYGYGFYTFRMMIRLIDAMYGMGLVQGVKGRKYPTGRCRPSKLWATDELLDPLYSSIDAVFIKPNDEVLYLKDTEKRLIDYDESDLTRAMRNQIHELNEMLGSLDITFTFDYDDLAEKPRARVNKFYKFISTIFSNQVFILPGSIPVSKIVSVREHKRLLTKYYTDFDHDAILSRKFGELSINCAINPVANTLRRVFNVDWCHGGRFYHAPHITLPSACRKTMTINGEPTEELDYSGLHVRMLYNHLGIDYRNECYVYLKSDKANRDDRERMKLASLIVINSGDREKAIKAIHNQCRKKGIHYPAGQFGRYGALIECFQDYHSRIKKFLLSGKGLELQYQDSVIMASILERMMWKGIPALPVHDSIICPARYKEFLRQVMMEEYEKEMGFEPIIDEKGK</sequence>
<evidence type="ECO:0000313" key="1">
    <source>
        <dbReference type="EMBL" id="BBO78624.1"/>
    </source>
</evidence>
<accession>A0A5K7ZK41</accession>
<name>A0A5K7ZK41_9BACT</name>
<gene>
    <name evidence="1" type="ORF">DSCW_60410</name>
</gene>
<proteinExistence type="predicted"/>
<dbReference type="EMBL" id="AP021875">
    <property type="protein sequence ID" value="BBO78624.1"/>
    <property type="molecule type" value="Genomic_DNA"/>
</dbReference>
<dbReference type="RefSeq" id="WP_155307239.1">
    <property type="nucleotide sequence ID" value="NZ_AP021875.1"/>
</dbReference>
<evidence type="ECO:0000313" key="2">
    <source>
        <dbReference type="Proteomes" id="UP000427769"/>
    </source>
</evidence>
<dbReference type="Proteomes" id="UP000427769">
    <property type="component" value="Chromosome"/>
</dbReference>
<reference evidence="1 2" key="1">
    <citation type="submission" date="2019-11" db="EMBL/GenBank/DDBJ databases">
        <title>Comparative genomics of hydrocarbon-degrading Desulfosarcina strains.</title>
        <authorList>
            <person name="Watanabe M."/>
            <person name="Kojima H."/>
            <person name="Fukui M."/>
        </authorList>
    </citation>
    <scope>NUCLEOTIDE SEQUENCE [LARGE SCALE GENOMIC DNA]</scope>
    <source>
        <strain evidence="1 2">PP31</strain>
    </source>
</reference>
<dbReference type="OrthoDB" id="7059994at2"/>
<dbReference type="KEGG" id="dwd:DSCW_60410"/>
<dbReference type="AlphaFoldDB" id="A0A5K7ZK41"/>
<organism evidence="1 2">
    <name type="scientific">Desulfosarcina widdelii</name>
    <dbReference type="NCBI Taxonomy" id="947919"/>
    <lineage>
        <taxon>Bacteria</taxon>
        <taxon>Pseudomonadati</taxon>
        <taxon>Thermodesulfobacteriota</taxon>
        <taxon>Desulfobacteria</taxon>
        <taxon>Desulfobacterales</taxon>
        <taxon>Desulfosarcinaceae</taxon>
        <taxon>Desulfosarcina</taxon>
    </lineage>
</organism>
<keyword evidence="2" id="KW-1185">Reference proteome</keyword>